<reference evidence="1" key="1">
    <citation type="submission" date="2019-04" db="EMBL/GenBank/DDBJ databases">
        <title>Microbes associate with the intestines of laboratory mice.</title>
        <authorList>
            <person name="Navarre W."/>
            <person name="Wong E."/>
            <person name="Huang K."/>
            <person name="Tropini C."/>
            <person name="Ng K."/>
            <person name="Yu B."/>
        </authorList>
    </citation>
    <scope>NUCLEOTIDE SEQUENCE</scope>
    <source>
        <strain evidence="1">NM73_A23</strain>
    </source>
</reference>
<evidence type="ECO:0000313" key="2">
    <source>
        <dbReference type="Proteomes" id="UP000308886"/>
    </source>
</evidence>
<comment type="caution">
    <text evidence="1">The sequence shown here is derived from an EMBL/GenBank/DDBJ whole genome shotgun (WGS) entry which is preliminary data.</text>
</comment>
<proteinExistence type="predicted"/>
<dbReference type="Proteomes" id="UP000308886">
    <property type="component" value="Unassembled WGS sequence"/>
</dbReference>
<dbReference type="EMBL" id="SRZC01000022">
    <property type="protein sequence ID" value="TGX80755.1"/>
    <property type="molecule type" value="Genomic_DNA"/>
</dbReference>
<accession>A0AC61QN00</accession>
<sequence length="90" mass="10530">MKEVKSGKRFKKDLKCYSNQPAKLKKLYDLVDKLRKEETIPASYRPHMLSGEYAGHMECHIEGDFLLIWYDRDADVIKLIRLGSHSELFG</sequence>
<organism evidence="1 2">
    <name type="scientific">Palleniella muris</name>
    <dbReference type="NCBI Taxonomy" id="3038145"/>
    <lineage>
        <taxon>Bacteria</taxon>
        <taxon>Pseudomonadati</taxon>
        <taxon>Bacteroidota</taxon>
        <taxon>Bacteroidia</taxon>
        <taxon>Bacteroidales</taxon>
        <taxon>Prevotellaceae</taxon>
        <taxon>Palleniella</taxon>
    </lineage>
</organism>
<gene>
    <name evidence="1" type="ORF">E5358_12120</name>
</gene>
<evidence type="ECO:0000313" key="1">
    <source>
        <dbReference type="EMBL" id="TGX80755.1"/>
    </source>
</evidence>
<keyword evidence="2" id="KW-1185">Reference proteome</keyword>
<protein>
    <submittedName>
        <fullName evidence="1">Type II toxin-antitoxin system YafQ family toxin</fullName>
    </submittedName>
</protein>
<name>A0AC61QN00_9BACT</name>